<dbReference type="GO" id="GO:0000082">
    <property type="term" value="P:G1/S transition of mitotic cell cycle"/>
    <property type="evidence" value="ECO:0007669"/>
    <property type="project" value="EnsemblFungi"/>
</dbReference>
<feature type="region of interest" description="Disordered" evidence="1">
    <location>
        <begin position="788"/>
        <end position="808"/>
    </location>
</feature>
<feature type="compositionally biased region" description="Polar residues" evidence="1">
    <location>
        <begin position="122"/>
        <end position="132"/>
    </location>
</feature>
<dbReference type="KEGG" id="kng:KNAG_0G01840"/>
<feature type="compositionally biased region" description="Polar residues" evidence="1">
    <location>
        <begin position="53"/>
        <end position="65"/>
    </location>
</feature>
<dbReference type="eggNOG" id="ENOG502RH5A">
    <property type="taxonomic scope" value="Eukaryota"/>
</dbReference>
<evidence type="ECO:0000313" key="3">
    <source>
        <dbReference type="Proteomes" id="UP000006310"/>
    </source>
</evidence>
<keyword evidence="3" id="KW-1185">Reference proteome</keyword>
<feature type="compositionally biased region" description="Low complexity" evidence="1">
    <location>
        <begin position="619"/>
        <end position="628"/>
    </location>
</feature>
<reference evidence="2 3" key="1">
    <citation type="journal article" date="2011" name="Proc. Natl. Acad. Sci. U.S.A.">
        <title>Evolutionary erosion of yeast sex chromosomes by mating-type switching accidents.</title>
        <authorList>
            <person name="Gordon J.L."/>
            <person name="Armisen D."/>
            <person name="Proux-Wera E."/>
            <person name="Oheigeartaigh S.S."/>
            <person name="Byrne K.P."/>
            <person name="Wolfe K.H."/>
        </authorList>
    </citation>
    <scope>NUCLEOTIDE SEQUENCE [LARGE SCALE GENOMIC DNA]</scope>
    <source>
        <strain evidence="3">ATCC MYA-139 / BCRC 22969 / CBS 8797 / CCRC 22969 / KCTC 17520 / NBRC 10181 / NCYC 3082</strain>
    </source>
</reference>
<dbReference type="EMBL" id="HE978320">
    <property type="protein sequence ID" value="CCK71242.1"/>
    <property type="molecule type" value="Genomic_DNA"/>
</dbReference>
<dbReference type="GO" id="GO:0051726">
    <property type="term" value="P:regulation of cell cycle"/>
    <property type="evidence" value="ECO:0007669"/>
    <property type="project" value="EnsemblFungi"/>
</dbReference>
<dbReference type="RefSeq" id="XP_022465488.1">
    <property type="nucleotide sequence ID" value="XM_022609054.1"/>
</dbReference>
<sequence>MGRIGANFKPTESPRSMKGPSTDSVNKWKIPHYYKRTPSQNSPTTTTPIPGNTDVQNSPNINVMNSPKKVVLDDSKVGGSKPKKGKKKNGMVFVNYTVQDEEGNKKKTPTDHDNRENDPVDDTTTTMNTNPHSSRKRMLKIFRSSKSRDSTPNLVSQSPAGMAEIERSISSPSFNKTNSQKNAPKRSYNSFLKCRKSNHITPQTVYSDNLPDDSLGTEVSIVLDDEVVPISKEDPSLVKPSFNITPQIGILPNSDSGNFQFFNNERSSIGNTVNGQPHSGENVQGMNVLGSHSIDNSSHTEYPNVSNGRKMTTMGNVKSQVFSMQNTDDNDASVAFNKMFTRKRANTGGSTPSIASPVASMNAISRTIAQRTASSTSLSSVGSRYSPLRTQSPARARSSTRASSTQRLSRDVSSIYNINEVIASQANAQEHDTYLDSQFKKRTSVISSPSLGNVSKIGHRRKQESISDTHGINAYNSFNGQPGDIVATTPSASFVTTPYQPPFPNSTGNPISSASTPSLLDTYNINPYESVGSATRPAINNSENGTVHYVENEGLADALDYPINADTAPIITSVQRKTNETGRKNVKPVHDFHGHNHSSKSDTSGLAEADFNPTLMNDSSTSSSGLESLMTNSLSTTASSSTNNNAPHNLDFFVAANNGLFIGDNSPDHFGKPENVQSFHNNNSVTQDACIANKGHLQEDQLLQEMCMEFDFENPNSFFHEQSKSLASQITSNDDLSKYQKGSAVTSVGNLSSSPSTVVPSSVYGSVSNVSLETQDESQSHSFMSWDHPAMRSHNSNVTNTTIEDSNSKRINKDIGDLSHFGIHPYHHK</sequence>
<proteinExistence type="predicted"/>
<dbReference type="Proteomes" id="UP000006310">
    <property type="component" value="Chromosome 7"/>
</dbReference>
<dbReference type="AlphaFoldDB" id="J7S103"/>
<feature type="compositionally biased region" description="Low complexity" evidence="1">
    <location>
        <begin position="37"/>
        <end position="50"/>
    </location>
</feature>
<feature type="region of interest" description="Disordered" evidence="1">
    <location>
        <begin position="588"/>
        <end position="628"/>
    </location>
</feature>
<dbReference type="OrthoDB" id="4069723at2759"/>
<evidence type="ECO:0000313" key="2">
    <source>
        <dbReference type="EMBL" id="CCK71242.1"/>
    </source>
</evidence>
<feature type="compositionally biased region" description="Polar residues" evidence="1">
    <location>
        <begin position="793"/>
        <end position="805"/>
    </location>
</feature>
<organism evidence="2 3">
    <name type="scientific">Huiozyma naganishii (strain ATCC MYA-139 / BCRC 22969 / CBS 8797 / KCTC 17520 / NBRC 10181 / NCYC 3082 / Yp74L-3)</name>
    <name type="common">Yeast</name>
    <name type="synonym">Kazachstania naganishii</name>
    <dbReference type="NCBI Taxonomy" id="1071383"/>
    <lineage>
        <taxon>Eukaryota</taxon>
        <taxon>Fungi</taxon>
        <taxon>Dikarya</taxon>
        <taxon>Ascomycota</taxon>
        <taxon>Saccharomycotina</taxon>
        <taxon>Saccharomycetes</taxon>
        <taxon>Saccharomycetales</taxon>
        <taxon>Saccharomycetaceae</taxon>
        <taxon>Huiozyma</taxon>
    </lineage>
</organism>
<protein>
    <submittedName>
        <fullName evidence="2">Uncharacterized protein</fullName>
    </submittedName>
</protein>
<gene>
    <name evidence="2" type="primary">KNAG0G01840</name>
    <name evidence="2" type="ordered locus">KNAG_0G01840</name>
</gene>
<accession>J7S103</accession>
<reference evidence="3" key="2">
    <citation type="submission" date="2012-08" db="EMBL/GenBank/DDBJ databases">
        <title>Genome sequence of Kazachstania naganishii.</title>
        <authorList>
            <person name="Gordon J.L."/>
            <person name="Armisen D."/>
            <person name="Proux-Wera E."/>
            <person name="OhEigeartaigh S.S."/>
            <person name="Byrne K.P."/>
            <person name="Wolfe K.H."/>
        </authorList>
    </citation>
    <scope>NUCLEOTIDE SEQUENCE [LARGE SCALE GENOMIC DNA]</scope>
    <source>
        <strain evidence="3">ATCC MYA-139 / BCRC 22969 / CBS 8797 / CCRC 22969 / KCTC 17520 / NBRC 10181 / NCYC 3082</strain>
    </source>
</reference>
<feature type="region of interest" description="Disordered" evidence="1">
    <location>
        <begin position="1"/>
        <end position="136"/>
    </location>
</feature>
<dbReference type="STRING" id="1071383.J7S103"/>
<dbReference type="GO" id="GO:0010628">
    <property type="term" value="P:positive regulation of gene expression"/>
    <property type="evidence" value="ECO:0007669"/>
    <property type="project" value="EnsemblFungi"/>
</dbReference>
<feature type="compositionally biased region" description="Basic and acidic residues" evidence="1">
    <location>
        <begin position="102"/>
        <end position="118"/>
    </location>
</feature>
<name>J7S103_HUIN7</name>
<dbReference type="GeneID" id="34526966"/>
<feature type="compositionally biased region" description="Low complexity" evidence="1">
    <location>
        <begin position="374"/>
        <end position="407"/>
    </location>
</feature>
<dbReference type="HOGENOM" id="CLU_016939_0_0_1"/>
<evidence type="ECO:0000256" key="1">
    <source>
        <dbReference type="SAM" id="MobiDB-lite"/>
    </source>
</evidence>
<dbReference type="OMA" id="GHRKKQE"/>
<feature type="region of interest" description="Disordered" evidence="1">
    <location>
        <begin position="372"/>
        <end position="409"/>
    </location>
</feature>